<organism evidence="13 14">
    <name type="scientific">Lachnoanaerobaculum saburreum DSM 3986</name>
    <dbReference type="NCBI Taxonomy" id="887325"/>
    <lineage>
        <taxon>Bacteria</taxon>
        <taxon>Bacillati</taxon>
        <taxon>Bacillota</taxon>
        <taxon>Clostridia</taxon>
        <taxon>Lachnospirales</taxon>
        <taxon>Lachnospiraceae</taxon>
        <taxon>Lachnoanaerobaculum</taxon>
    </lineage>
</organism>
<dbReference type="GO" id="GO:0008270">
    <property type="term" value="F:zinc ion binding"/>
    <property type="evidence" value="ECO:0007669"/>
    <property type="project" value="UniProtKB-UniRule"/>
</dbReference>
<dbReference type="Gene3D" id="3.30.70.360">
    <property type="match status" value="1"/>
</dbReference>
<dbReference type="InterPro" id="IPR010161">
    <property type="entry name" value="Peptidase_M20B"/>
</dbReference>
<dbReference type="GO" id="GO:0043171">
    <property type="term" value="P:peptide catabolic process"/>
    <property type="evidence" value="ECO:0007669"/>
    <property type="project" value="UniProtKB-UniRule"/>
</dbReference>
<evidence type="ECO:0000256" key="9">
    <source>
        <dbReference type="HAMAP-Rule" id="MF_00550"/>
    </source>
</evidence>
<dbReference type="MEROPS" id="M20.003"/>
<evidence type="ECO:0000256" key="11">
    <source>
        <dbReference type="PIRSR" id="PIRSR037215-2"/>
    </source>
</evidence>
<dbReference type="HOGENOM" id="CLU_053676_0_0_9"/>
<dbReference type="InterPro" id="IPR011650">
    <property type="entry name" value="Peptidase_M20_dimer"/>
</dbReference>
<dbReference type="Proteomes" id="UP000003434">
    <property type="component" value="Unassembled WGS sequence"/>
</dbReference>
<feature type="active site" evidence="9 10">
    <location>
        <position position="86"/>
    </location>
</feature>
<dbReference type="RefSeq" id="WP_008750197.1">
    <property type="nucleotide sequence ID" value="NZ_GL622296.1"/>
</dbReference>
<dbReference type="InterPro" id="IPR001261">
    <property type="entry name" value="ArgE/DapE_CS"/>
</dbReference>
<evidence type="ECO:0000259" key="12">
    <source>
        <dbReference type="Pfam" id="PF07687"/>
    </source>
</evidence>
<name>E6LKE1_9FIRM</name>
<dbReference type="InterPro" id="IPR002933">
    <property type="entry name" value="Peptidase_M20"/>
</dbReference>
<dbReference type="PANTHER" id="PTHR42994:SF1">
    <property type="entry name" value="PEPTIDASE T"/>
    <property type="match status" value="1"/>
</dbReference>
<dbReference type="GO" id="GO:0006508">
    <property type="term" value="P:proteolysis"/>
    <property type="evidence" value="ECO:0007669"/>
    <property type="project" value="UniProtKB-UniRule"/>
</dbReference>
<proteinExistence type="inferred from homology"/>
<dbReference type="PANTHER" id="PTHR42994">
    <property type="entry name" value="PEPTIDASE T"/>
    <property type="match status" value="1"/>
</dbReference>
<protein>
    <recommendedName>
        <fullName evidence="9">Peptidase T</fullName>
        <ecNumber evidence="9">3.4.11.4</ecNumber>
    </recommendedName>
    <alternativeName>
        <fullName evidence="9">Aminotripeptidase</fullName>
        <shortName evidence="9">Tripeptidase</shortName>
    </alternativeName>
    <alternativeName>
        <fullName evidence="9">Tripeptide aminopeptidase</fullName>
    </alternativeName>
</protein>
<dbReference type="Gene3D" id="3.40.630.10">
    <property type="entry name" value="Zn peptidases"/>
    <property type="match status" value="1"/>
</dbReference>
<evidence type="ECO:0000256" key="2">
    <source>
        <dbReference type="ARBA" id="ARBA00009692"/>
    </source>
</evidence>
<keyword evidence="7 9" id="KW-0862">Zinc</keyword>
<dbReference type="EMBL" id="AEPW01000008">
    <property type="protein sequence ID" value="EFU77781.1"/>
    <property type="molecule type" value="Genomic_DNA"/>
</dbReference>
<feature type="binding site" evidence="9 11">
    <location>
        <position position="180"/>
    </location>
    <ligand>
        <name>Zn(2+)</name>
        <dbReference type="ChEBI" id="CHEBI:29105"/>
        <label>2</label>
    </ligand>
</feature>
<keyword evidence="6 9" id="KW-0378">Hydrolase</keyword>
<evidence type="ECO:0000256" key="3">
    <source>
        <dbReference type="ARBA" id="ARBA00022438"/>
    </source>
</evidence>
<dbReference type="SUPFAM" id="SSF53187">
    <property type="entry name" value="Zn-dependent exopeptidases"/>
    <property type="match status" value="1"/>
</dbReference>
<comment type="similarity">
    <text evidence="2 9">Belongs to the peptidase M20B family.</text>
</comment>
<dbReference type="eggNOG" id="COG2195">
    <property type="taxonomic scope" value="Bacteria"/>
</dbReference>
<dbReference type="NCBIfam" id="TIGR01882">
    <property type="entry name" value="peptidase-T"/>
    <property type="match status" value="1"/>
</dbReference>
<feature type="binding site" evidence="9 11">
    <location>
        <position position="384"/>
    </location>
    <ligand>
        <name>Zn(2+)</name>
        <dbReference type="ChEBI" id="CHEBI:29105"/>
        <label>2</label>
    </ligand>
</feature>
<feature type="binding site" evidence="9 11">
    <location>
        <position position="202"/>
    </location>
    <ligand>
        <name>Zn(2+)</name>
        <dbReference type="ChEBI" id="CHEBI:29105"/>
        <label>1</label>
    </ligand>
</feature>
<dbReference type="NCBIfam" id="NF003976">
    <property type="entry name" value="PRK05469.1"/>
    <property type="match status" value="1"/>
</dbReference>
<dbReference type="AlphaFoldDB" id="E6LKE1"/>
<dbReference type="PROSITE" id="PS00759">
    <property type="entry name" value="ARGE_DAPE_CPG2_2"/>
    <property type="match status" value="1"/>
</dbReference>
<dbReference type="GO" id="GO:0008237">
    <property type="term" value="F:metallopeptidase activity"/>
    <property type="evidence" value="ECO:0007669"/>
    <property type="project" value="UniProtKB-KW"/>
</dbReference>
<dbReference type="SUPFAM" id="SSF55031">
    <property type="entry name" value="Bacterial exopeptidase dimerisation domain"/>
    <property type="match status" value="1"/>
</dbReference>
<dbReference type="PROSITE" id="PS00758">
    <property type="entry name" value="ARGE_DAPE_CPG2_1"/>
    <property type="match status" value="1"/>
</dbReference>
<gene>
    <name evidence="9 13" type="primary">pepT</name>
    <name evidence="13" type="ORF">HMPREF0381_0426</name>
</gene>
<accession>E6LKE1</accession>
<keyword evidence="4 9" id="KW-0645">Protease</keyword>
<dbReference type="HAMAP" id="MF_00550">
    <property type="entry name" value="Aminopeptidase_M20"/>
    <property type="match status" value="1"/>
</dbReference>
<feature type="binding site" evidence="9 11">
    <location>
        <position position="145"/>
    </location>
    <ligand>
        <name>Zn(2+)</name>
        <dbReference type="ChEBI" id="CHEBI:29105"/>
        <label>1</label>
    </ligand>
</feature>
<keyword evidence="8 9" id="KW-0482">Metalloprotease</keyword>
<evidence type="ECO:0000256" key="4">
    <source>
        <dbReference type="ARBA" id="ARBA00022670"/>
    </source>
</evidence>
<feature type="binding site" evidence="9 11">
    <location>
        <position position="145"/>
    </location>
    <ligand>
        <name>Zn(2+)</name>
        <dbReference type="ChEBI" id="CHEBI:29105"/>
        <label>2</label>
    </ligand>
</feature>
<feature type="domain" description="Peptidase M20 dimerisation" evidence="12">
    <location>
        <begin position="214"/>
        <end position="311"/>
    </location>
</feature>
<feature type="active site" description="Proton acceptor" evidence="9 10">
    <location>
        <position position="179"/>
    </location>
</feature>
<feature type="binding site" evidence="9 11">
    <location>
        <position position="84"/>
    </location>
    <ligand>
        <name>Zn(2+)</name>
        <dbReference type="ChEBI" id="CHEBI:29105"/>
        <label>1</label>
    </ligand>
</feature>
<dbReference type="InterPro" id="IPR036264">
    <property type="entry name" value="Bact_exopeptidase_dim_dom"/>
</dbReference>
<evidence type="ECO:0000256" key="6">
    <source>
        <dbReference type="ARBA" id="ARBA00022801"/>
    </source>
</evidence>
<comment type="caution">
    <text evidence="13">The sequence shown here is derived from an EMBL/GenBank/DDBJ whole genome shotgun (WGS) entry which is preliminary data.</text>
</comment>
<evidence type="ECO:0000256" key="7">
    <source>
        <dbReference type="ARBA" id="ARBA00022833"/>
    </source>
</evidence>
<evidence type="ECO:0000256" key="5">
    <source>
        <dbReference type="ARBA" id="ARBA00022723"/>
    </source>
</evidence>
<keyword evidence="9" id="KW-0963">Cytoplasm</keyword>
<dbReference type="NCBIfam" id="NF009920">
    <property type="entry name" value="PRK13381.1"/>
    <property type="match status" value="1"/>
</dbReference>
<dbReference type="Pfam" id="PF01546">
    <property type="entry name" value="Peptidase_M20"/>
    <property type="match status" value="1"/>
</dbReference>
<keyword evidence="3 9" id="KW-0031">Aminopeptidase</keyword>
<evidence type="ECO:0000313" key="13">
    <source>
        <dbReference type="EMBL" id="EFU77781.1"/>
    </source>
</evidence>
<comment type="subcellular location">
    <subcellularLocation>
        <location evidence="9">Cytoplasm</location>
    </subcellularLocation>
</comment>
<dbReference type="GO" id="GO:0045148">
    <property type="term" value="F:tripeptide aminopeptidase activity"/>
    <property type="evidence" value="ECO:0007669"/>
    <property type="project" value="UniProtKB-UniRule"/>
</dbReference>
<comment type="catalytic activity">
    <reaction evidence="1 9">
        <text>Release of the N-terminal residue from a tripeptide.</text>
        <dbReference type="EC" id="3.4.11.4"/>
    </reaction>
</comment>
<evidence type="ECO:0000256" key="1">
    <source>
        <dbReference type="ARBA" id="ARBA00000870"/>
    </source>
</evidence>
<dbReference type="EC" id="3.4.11.4" evidence="9"/>
<evidence type="ECO:0000313" key="14">
    <source>
        <dbReference type="Proteomes" id="UP000003434"/>
    </source>
</evidence>
<dbReference type="Pfam" id="PF07687">
    <property type="entry name" value="M20_dimer"/>
    <property type="match status" value="1"/>
</dbReference>
<dbReference type="CDD" id="cd03892">
    <property type="entry name" value="M20_peptT"/>
    <property type="match status" value="1"/>
</dbReference>
<dbReference type="GO" id="GO:0005829">
    <property type="term" value="C:cytosol"/>
    <property type="evidence" value="ECO:0007669"/>
    <property type="project" value="TreeGrafter"/>
</dbReference>
<comment type="cofactor">
    <cofactor evidence="9 11">
        <name>Zn(2+)</name>
        <dbReference type="ChEBI" id="CHEBI:29105"/>
    </cofactor>
    <text evidence="9 11">Binds 2 Zn(2+) ions per subunit.</text>
</comment>
<evidence type="ECO:0000256" key="10">
    <source>
        <dbReference type="PIRSR" id="PIRSR037215-1"/>
    </source>
</evidence>
<keyword evidence="5 9" id="KW-0479">Metal-binding</keyword>
<dbReference type="PIRSF" id="PIRSF037215">
    <property type="entry name" value="Peptidase_M20B"/>
    <property type="match status" value="1"/>
</dbReference>
<sequence length="411" mass="45284">MEKFLDRFLNYVKKNTRSDAAKAGVVIPSTPSQMEFLHELSEELKQIGLVDVKINPKNAFLSATLPANLTVDADNVPIIGFIAHVDTADFNAKNISPQIHEDYDGRDIILGDSGFVLSPTEFPNLKNYIGQTLITTDGTTLLGADDKAGVCEIVSAMEYLINNPQIKHGKIRVAFGCDEEIGVGADHFDVEDFGCDFAYTMDGSAVGELQFECFNAAEAKIDILGKSVHPGDAKDKMINALSISRDIQNAMPLVCVPEKTENREGFIHLIEAHGNVENASLTYIIRDHDKTLFENKKYIVKKICEDINSKYDIERVKLSMHDEYHNMADIIKKDTRSVDIATKAMQNLGIEVNKAPIRGGTDGSKISFMGLPTPNIFAGGENFHGRFEFVSVQAIKKAVDVIVEIVKIAAE</sequence>
<evidence type="ECO:0000256" key="8">
    <source>
        <dbReference type="ARBA" id="ARBA00023049"/>
    </source>
</evidence>
<reference evidence="13 14" key="1">
    <citation type="submission" date="2010-12" db="EMBL/GenBank/DDBJ databases">
        <authorList>
            <person name="Muzny D."/>
            <person name="Qin X."/>
            <person name="Deng J."/>
            <person name="Jiang H."/>
            <person name="Liu Y."/>
            <person name="Qu J."/>
            <person name="Song X.-Z."/>
            <person name="Zhang L."/>
            <person name="Thornton R."/>
            <person name="Coyle M."/>
            <person name="Francisco L."/>
            <person name="Jackson L."/>
            <person name="Javaid M."/>
            <person name="Korchina V."/>
            <person name="Kovar C."/>
            <person name="Mata R."/>
            <person name="Mathew T."/>
            <person name="Ngo R."/>
            <person name="Nguyen L."/>
            <person name="Nguyen N."/>
            <person name="Okwuonu G."/>
            <person name="Ongeri F."/>
            <person name="Pham C."/>
            <person name="Simmons D."/>
            <person name="Wilczek-Boney K."/>
            <person name="Hale W."/>
            <person name="Jakkamsetti A."/>
            <person name="Pham P."/>
            <person name="Ruth R."/>
            <person name="San Lucas F."/>
            <person name="Warren J."/>
            <person name="Zhang J."/>
            <person name="Zhao Z."/>
            <person name="Zhou C."/>
            <person name="Zhu D."/>
            <person name="Lee S."/>
            <person name="Bess C."/>
            <person name="Blankenburg K."/>
            <person name="Forbes L."/>
            <person name="Fu Q."/>
            <person name="Gubbala S."/>
            <person name="Hirani K."/>
            <person name="Jayaseelan J.C."/>
            <person name="Lara F."/>
            <person name="Munidasa M."/>
            <person name="Palculict T."/>
            <person name="Patil S."/>
            <person name="Pu L.-L."/>
            <person name="Saada N."/>
            <person name="Tang L."/>
            <person name="Weissenberger G."/>
            <person name="Zhu Y."/>
            <person name="Hemphill L."/>
            <person name="Shang Y."/>
            <person name="Youmans B."/>
            <person name="Ayvaz T."/>
            <person name="Ross M."/>
            <person name="Santibanez J."/>
            <person name="Aqrawi P."/>
            <person name="Gross S."/>
            <person name="Joshi V."/>
            <person name="Fowler G."/>
            <person name="Nazareth L."/>
            <person name="Reid J."/>
            <person name="Worley K."/>
            <person name="Petrosino J."/>
            <person name="Highlander S."/>
            <person name="Gibbs R."/>
        </authorList>
    </citation>
    <scope>NUCLEOTIDE SEQUENCE [LARGE SCALE GENOMIC DNA]</scope>
    <source>
        <strain evidence="13 14">DSM 3986</strain>
    </source>
</reference>
<comment type="function">
    <text evidence="9">Cleaves the N-terminal amino acid of tripeptides.</text>
</comment>